<dbReference type="RefSeq" id="WP_044223665.1">
    <property type="nucleotide sequence ID" value="NZ_JBKAGJ010000008.1"/>
</dbReference>
<name>A0A098S4F4_9BACT</name>
<evidence type="ECO:0000313" key="1">
    <source>
        <dbReference type="EMBL" id="KGE87020.1"/>
    </source>
</evidence>
<dbReference type="AlphaFoldDB" id="A0A098S4F4"/>
<gene>
    <name evidence="1" type="ORF">IX84_18540</name>
</gene>
<organism evidence="1 2">
    <name type="scientific">Phaeodactylibacter xiamenensis</name>
    <dbReference type="NCBI Taxonomy" id="1524460"/>
    <lineage>
        <taxon>Bacteria</taxon>
        <taxon>Pseudomonadati</taxon>
        <taxon>Bacteroidota</taxon>
        <taxon>Saprospiria</taxon>
        <taxon>Saprospirales</taxon>
        <taxon>Haliscomenobacteraceae</taxon>
        <taxon>Phaeodactylibacter</taxon>
    </lineage>
</organism>
<proteinExistence type="predicted"/>
<keyword evidence="2" id="KW-1185">Reference proteome</keyword>
<dbReference type="EMBL" id="JPOS01000039">
    <property type="protein sequence ID" value="KGE87020.1"/>
    <property type="molecule type" value="Genomic_DNA"/>
</dbReference>
<comment type="caution">
    <text evidence="1">The sequence shown here is derived from an EMBL/GenBank/DDBJ whole genome shotgun (WGS) entry which is preliminary data.</text>
</comment>
<evidence type="ECO:0008006" key="3">
    <source>
        <dbReference type="Google" id="ProtNLM"/>
    </source>
</evidence>
<dbReference type="OrthoDB" id="772049at2"/>
<reference evidence="1 2" key="1">
    <citation type="journal article" date="2014" name="Int. J. Syst. Evol. Microbiol.">
        <title>Phaeodactylibacter xiamenensis gen. nov., sp. nov., a member of the family Saprospiraceae isolated from the marine alga Phaeodactylum tricornutum.</title>
        <authorList>
            <person name="Chen Z.Jr."/>
            <person name="Lei X."/>
            <person name="Lai Q."/>
            <person name="Li Y."/>
            <person name="Zhang B."/>
            <person name="Zhang J."/>
            <person name="Zhang H."/>
            <person name="Yang L."/>
            <person name="Zheng W."/>
            <person name="Tian Y."/>
            <person name="Yu Z."/>
            <person name="Xu H.Jr."/>
            <person name="Zheng T."/>
        </authorList>
    </citation>
    <scope>NUCLEOTIDE SEQUENCE [LARGE SCALE GENOMIC DNA]</scope>
    <source>
        <strain evidence="1 2">KD52</strain>
    </source>
</reference>
<dbReference type="Proteomes" id="UP000029736">
    <property type="component" value="Unassembled WGS sequence"/>
</dbReference>
<sequence length="78" mass="9494">MELKLNIDYQELVELIKQLPANQIRKLKNELTLITEDHPIEDRMTDFQEFLMKGPVMDEDQFQVFLSNRKHFNAWRMK</sequence>
<accession>A0A098S4F4</accession>
<evidence type="ECO:0000313" key="2">
    <source>
        <dbReference type="Proteomes" id="UP000029736"/>
    </source>
</evidence>
<protein>
    <recommendedName>
        <fullName evidence="3">DUF2281 domain-containing protein</fullName>
    </recommendedName>
</protein>